<evidence type="ECO:0000256" key="1">
    <source>
        <dbReference type="SAM" id="Phobius"/>
    </source>
</evidence>
<comment type="caution">
    <text evidence="2">The sequence shown here is derived from an EMBL/GenBank/DDBJ whole genome shotgun (WGS) entry which is preliminary data.</text>
</comment>
<name>A0A9D4BDT6_DREPO</name>
<dbReference type="Proteomes" id="UP000828390">
    <property type="component" value="Unassembled WGS sequence"/>
</dbReference>
<keyword evidence="1" id="KW-0812">Transmembrane</keyword>
<feature type="transmembrane region" description="Helical" evidence="1">
    <location>
        <begin position="184"/>
        <end position="201"/>
    </location>
</feature>
<dbReference type="EMBL" id="JAIWYP010000035">
    <property type="protein sequence ID" value="KAH3691468.1"/>
    <property type="molecule type" value="Genomic_DNA"/>
</dbReference>
<sequence>MREPIYAIFLNEDNSCVLIKEQIPIQNSVVNVKRQTVKITEAMETNNGVNGKPLSMTLIGLFLVQNVILAAIAGWVLIYFTQNCDSWPEVEQHNASNSQSIQEAEDVVECRRLHNLALSLFLLAALFTVFGAIILVVCYAHNCDHQRAYGKQTFAWIMASVFPSIFLGLLVVQTWKPCPATRFFLAPYIVCVCSQLFLYCYEMKTYRSLPTSKQRRCVEHLITNIRLSCLQVTNNLQFKTVH</sequence>
<feature type="transmembrane region" description="Helical" evidence="1">
    <location>
        <begin position="153"/>
        <end position="172"/>
    </location>
</feature>
<organism evidence="2 3">
    <name type="scientific">Dreissena polymorpha</name>
    <name type="common">Zebra mussel</name>
    <name type="synonym">Mytilus polymorpha</name>
    <dbReference type="NCBI Taxonomy" id="45954"/>
    <lineage>
        <taxon>Eukaryota</taxon>
        <taxon>Metazoa</taxon>
        <taxon>Spiralia</taxon>
        <taxon>Lophotrochozoa</taxon>
        <taxon>Mollusca</taxon>
        <taxon>Bivalvia</taxon>
        <taxon>Autobranchia</taxon>
        <taxon>Heteroconchia</taxon>
        <taxon>Euheterodonta</taxon>
        <taxon>Imparidentia</taxon>
        <taxon>Neoheterodontei</taxon>
        <taxon>Myida</taxon>
        <taxon>Dreissenoidea</taxon>
        <taxon>Dreissenidae</taxon>
        <taxon>Dreissena</taxon>
    </lineage>
</organism>
<feature type="transmembrane region" description="Helical" evidence="1">
    <location>
        <begin position="58"/>
        <end position="80"/>
    </location>
</feature>
<feature type="transmembrane region" description="Helical" evidence="1">
    <location>
        <begin position="116"/>
        <end position="141"/>
    </location>
</feature>
<reference evidence="2" key="2">
    <citation type="submission" date="2020-11" db="EMBL/GenBank/DDBJ databases">
        <authorList>
            <person name="McCartney M.A."/>
            <person name="Auch B."/>
            <person name="Kono T."/>
            <person name="Mallez S."/>
            <person name="Becker A."/>
            <person name="Gohl D.M."/>
            <person name="Silverstein K.A.T."/>
            <person name="Koren S."/>
            <person name="Bechman K.B."/>
            <person name="Herman A."/>
            <person name="Abrahante J.E."/>
            <person name="Garbe J."/>
        </authorList>
    </citation>
    <scope>NUCLEOTIDE SEQUENCE</scope>
    <source>
        <strain evidence="2">Duluth1</strain>
        <tissue evidence="2">Whole animal</tissue>
    </source>
</reference>
<reference evidence="2" key="1">
    <citation type="journal article" date="2019" name="bioRxiv">
        <title>The Genome of the Zebra Mussel, Dreissena polymorpha: A Resource for Invasive Species Research.</title>
        <authorList>
            <person name="McCartney M.A."/>
            <person name="Auch B."/>
            <person name="Kono T."/>
            <person name="Mallez S."/>
            <person name="Zhang Y."/>
            <person name="Obille A."/>
            <person name="Becker A."/>
            <person name="Abrahante J.E."/>
            <person name="Garbe J."/>
            <person name="Badalamenti J.P."/>
            <person name="Herman A."/>
            <person name="Mangelson H."/>
            <person name="Liachko I."/>
            <person name="Sullivan S."/>
            <person name="Sone E.D."/>
            <person name="Koren S."/>
            <person name="Silverstein K.A.T."/>
            <person name="Beckman K.B."/>
            <person name="Gohl D.M."/>
        </authorList>
    </citation>
    <scope>NUCLEOTIDE SEQUENCE</scope>
    <source>
        <strain evidence="2">Duluth1</strain>
        <tissue evidence="2">Whole animal</tissue>
    </source>
</reference>
<evidence type="ECO:0000313" key="2">
    <source>
        <dbReference type="EMBL" id="KAH3691468.1"/>
    </source>
</evidence>
<dbReference type="AlphaFoldDB" id="A0A9D4BDT6"/>
<evidence type="ECO:0000313" key="3">
    <source>
        <dbReference type="Proteomes" id="UP000828390"/>
    </source>
</evidence>
<keyword evidence="1" id="KW-0472">Membrane</keyword>
<proteinExistence type="predicted"/>
<gene>
    <name evidence="2" type="ORF">DPMN_192998</name>
</gene>
<keyword evidence="3" id="KW-1185">Reference proteome</keyword>
<accession>A0A9D4BDT6</accession>
<keyword evidence="1" id="KW-1133">Transmembrane helix</keyword>
<protein>
    <submittedName>
        <fullName evidence="2">Uncharacterized protein</fullName>
    </submittedName>
</protein>